<keyword evidence="5" id="KW-0687">Ribonucleoprotein</keyword>
<keyword evidence="4" id="KW-0496">Mitochondrion</keyword>
<evidence type="ECO:0000256" key="8">
    <source>
        <dbReference type="SAM" id="MobiDB-lite"/>
    </source>
</evidence>
<dbReference type="eggNOG" id="KOG3331">
    <property type="taxonomic scope" value="Eukaryota"/>
</dbReference>
<feature type="region of interest" description="Disordered" evidence="8">
    <location>
        <begin position="249"/>
        <end position="268"/>
    </location>
</feature>
<evidence type="ECO:0000256" key="7">
    <source>
        <dbReference type="ARBA" id="ARBA00035399"/>
    </source>
</evidence>
<dbReference type="SUPFAM" id="SSF46561">
    <property type="entry name" value="Ribosomal protein L29 (L29p)"/>
    <property type="match status" value="1"/>
</dbReference>
<dbReference type="RefSeq" id="XP_572692.1">
    <property type="nucleotide sequence ID" value="XM_572692.2"/>
</dbReference>
<comment type="similarity">
    <text evidence="2">Belongs to the universal ribosomal protein uL29 family.</text>
</comment>
<sequence length="332" mass="37002">MSRLPRLSTLTRAFRRMHTDGRQIDHNGPSTPPPHHHPPADPSAHAPLPQPIITDAPPLATPEPRSTKKGKPIFTRAARQVTVHLPSGYPEPTKYPPPPEYYEGLEEKRKEPHPLWQFFHVPVKSQGRPTDVYPSQGFGSLESLAPEDANLHSGRAWTAAELRQKSFKELHTLWYVLLRERNVLATQREERRRLGIGSRVDGVLNAKRGFRCRKSMARIKYVLNERRLGLIAAAGPHLPIDAPHIPWSSSPTTDPAGATAAIRGERPDSKRIAEFEGAGFGGGSRQSESFIEDEDVAEEEVEARDEGFGGGKEAEKFVDEVEVKDGKVEKKE</sequence>
<dbReference type="STRING" id="214684.Q5KBH0"/>
<organism evidence="9 10">
    <name type="scientific">Cryptococcus deneoformans (strain JEC21 / ATCC MYA-565)</name>
    <name type="common">Cryptococcus neoformans var. neoformans serotype D</name>
    <dbReference type="NCBI Taxonomy" id="214684"/>
    <lineage>
        <taxon>Eukaryota</taxon>
        <taxon>Fungi</taxon>
        <taxon>Dikarya</taxon>
        <taxon>Basidiomycota</taxon>
        <taxon>Agaricomycotina</taxon>
        <taxon>Tremellomycetes</taxon>
        <taxon>Tremellales</taxon>
        <taxon>Cryptococcaceae</taxon>
        <taxon>Cryptococcus</taxon>
        <taxon>Cryptococcus neoformans species complex</taxon>
    </lineage>
</organism>
<dbReference type="InterPro" id="IPR036049">
    <property type="entry name" value="Ribosomal_uL29_sf"/>
</dbReference>
<dbReference type="GO" id="GO:0003735">
    <property type="term" value="F:structural constituent of ribosome"/>
    <property type="evidence" value="ECO:0000318"/>
    <property type="project" value="GO_Central"/>
</dbReference>
<dbReference type="InterPro" id="IPR010729">
    <property type="entry name" value="Ribosomal_uL29_mit"/>
</dbReference>
<evidence type="ECO:0000256" key="4">
    <source>
        <dbReference type="ARBA" id="ARBA00023128"/>
    </source>
</evidence>
<dbReference type="GeneID" id="3259477"/>
<dbReference type="PANTHER" id="PTHR21183:SF18">
    <property type="entry name" value="LARGE RIBOSOMAL SUBUNIT PROTEIN UL29M"/>
    <property type="match status" value="1"/>
</dbReference>
<evidence type="ECO:0000313" key="10">
    <source>
        <dbReference type="Proteomes" id="UP000002149"/>
    </source>
</evidence>
<protein>
    <recommendedName>
        <fullName evidence="6">Large ribosomal subunit protein uL29m</fullName>
    </recommendedName>
    <alternativeName>
        <fullName evidence="7">54S ribosomal protein L4, mitochondrial</fullName>
    </alternativeName>
</protein>
<dbReference type="GO" id="GO:0032543">
    <property type="term" value="P:mitochondrial translation"/>
    <property type="evidence" value="ECO:0000318"/>
    <property type="project" value="GO_Central"/>
</dbReference>
<evidence type="ECO:0000256" key="5">
    <source>
        <dbReference type="ARBA" id="ARBA00023274"/>
    </source>
</evidence>
<dbReference type="PANTHER" id="PTHR21183">
    <property type="entry name" value="RIBOSOMAL PROTEIN L47, MITOCHONDRIAL-RELATED"/>
    <property type="match status" value="1"/>
</dbReference>
<dbReference type="OrthoDB" id="270763at2759"/>
<proteinExistence type="inferred from homology"/>
<dbReference type="AlphaFoldDB" id="Q5KBH0"/>
<evidence type="ECO:0000256" key="2">
    <source>
        <dbReference type="ARBA" id="ARBA00009254"/>
    </source>
</evidence>
<dbReference type="Proteomes" id="UP000002149">
    <property type="component" value="Chromosome 9"/>
</dbReference>
<keyword evidence="10" id="KW-1185">Reference proteome</keyword>
<dbReference type="PaxDb" id="214684-Q5KBH0"/>
<dbReference type="HOGENOM" id="CLU_839430_0_0_1"/>
<dbReference type="KEGG" id="cne:CNI02560"/>
<dbReference type="Gene3D" id="6.10.330.20">
    <property type="match status" value="1"/>
</dbReference>
<dbReference type="EMBL" id="AE017349">
    <property type="protein sequence ID" value="AAW45385.1"/>
    <property type="molecule type" value="Genomic_DNA"/>
</dbReference>
<reference evidence="9 10" key="1">
    <citation type="journal article" date="2005" name="Science">
        <title>The genome of the basidiomycetous yeast and human pathogen Cryptococcus neoformans.</title>
        <authorList>
            <person name="Loftus B.J."/>
            <person name="Fung E."/>
            <person name="Roncaglia P."/>
            <person name="Rowley D."/>
            <person name="Amedeo P."/>
            <person name="Bruno D."/>
            <person name="Vamathevan J."/>
            <person name="Miranda M."/>
            <person name="Anderson I.J."/>
            <person name="Fraser J.A."/>
            <person name="Allen J.E."/>
            <person name="Bosdet I.E."/>
            <person name="Brent M.R."/>
            <person name="Chiu R."/>
            <person name="Doering T.L."/>
            <person name="Donlin M.J."/>
            <person name="D'Souza C.A."/>
            <person name="Fox D.S."/>
            <person name="Grinberg V."/>
            <person name="Fu J."/>
            <person name="Fukushima M."/>
            <person name="Haas B.J."/>
            <person name="Huang J.C."/>
            <person name="Janbon G."/>
            <person name="Jones S.J."/>
            <person name="Koo H.L."/>
            <person name="Krzywinski M.I."/>
            <person name="Kwon-Chung J.K."/>
            <person name="Lengeler K.B."/>
            <person name="Maiti R."/>
            <person name="Marra M.A."/>
            <person name="Marra R.E."/>
            <person name="Mathewson C.A."/>
            <person name="Mitchell T.G."/>
            <person name="Pertea M."/>
            <person name="Riggs F.R."/>
            <person name="Salzberg S.L."/>
            <person name="Schein J.E."/>
            <person name="Shvartsbeyn A."/>
            <person name="Shin H."/>
            <person name="Shumway M."/>
            <person name="Specht C.A."/>
            <person name="Suh B.B."/>
            <person name="Tenney A."/>
            <person name="Utterback T.R."/>
            <person name="Wickes B.L."/>
            <person name="Wortman J.R."/>
            <person name="Wye N.H."/>
            <person name="Kronstad J.W."/>
            <person name="Lodge J.K."/>
            <person name="Heitman J."/>
            <person name="Davis R.W."/>
            <person name="Fraser C.M."/>
            <person name="Hyman R.W."/>
        </authorList>
    </citation>
    <scope>NUCLEOTIDE SEQUENCE [LARGE SCALE GENOMIC DNA]</scope>
    <source>
        <strain evidence="10">JEC21 / ATCC MYA-565</strain>
    </source>
</reference>
<feature type="compositionally biased region" description="Acidic residues" evidence="8">
    <location>
        <begin position="290"/>
        <end position="303"/>
    </location>
</feature>
<dbReference type="VEuPathDB" id="FungiDB:CNI02560"/>
<dbReference type="GO" id="GO:0005762">
    <property type="term" value="C:mitochondrial large ribosomal subunit"/>
    <property type="evidence" value="ECO:0000318"/>
    <property type="project" value="GO_Central"/>
</dbReference>
<name>Q5KBH0_CRYD1</name>
<accession>Q5KBH0</accession>
<feature type="region of interest" description="Disordered" evidence="8">
    <location>
        <begin position="14"/>
        <end position="72"/>
    </location>
</feature>
<evidence type="ECO:0000256" key="1">
    <source>
        <dbReference type="ARBA" id="ARBA00004173"/>
    </source>
</evidence>
<evidence type="ECO:0000256" key="3">
    <source>
        <dbReference type="ARBA" id="ARBA00022980"/>
    </source>
</evidence>
<dbReference type="InParanoid" id="Q5KBH0"/>
<accession>Q55N41</accession>
<feature type="compositionally biased region" description="Basic and acidic residues" evidence="8">
    <location>
        <begin position="304"/>
        <end position="316"/>
    </location>
</feature>
<keyword evidence="3" id="KW-0689">Ribosomal protein</keyword>
<gene>
    <name evidence="9" type="ordered locus">CNI02560</name>
</gene>
<dbReference type="InterPro" id="IPR038340">
    <property type="entry name" value="MRP-L47_sf"/>
</dbReference>
<comment type="subcellular location">
    <subcellularLocation>
        <location evidence="1">Mitochondrion</location>
    </subcellularLocation>
</comment>
<evidence type="ECO:0000256" key="6">
    <source>
        <dbReference type="ARBA" id="ARBA00035289"/>
    </source>
</evidence>
<feature type="region of interest" description="Disordered" evidence="8">
    <location>
        <begin position="276"/>
        <end position="316"/>
    </location>
</feature>
<dbReference type="OMA" id="FRRMHTD"/>
<dbReference type="Pfam" id="PF06984">
    <property type="entry name" value="MRP-L47"/>
    <property type="match status" value="1"/>
</dbReference>
<evidence type="ECO:0000313" key="9">
    <source>
        <dbReference type="EMBL" id="AAW45385.1"/>
    </source>
</evidence>